<dbReference type="EMBL" id="FXTY01000016">
    <property type="protein sequence ID" value="SMP36423.1"/>
    <property type="molecule type" value="Genomic_DNA"/>
</dbReference>
<evidence type="ECO:0000313" key="1">
    <source>
        <dbReference type="EMBL" id="SMP36423.1"/>
    </source>
</evidence>
<gene>
    <name evidence="1" type="ORF">SAMN06265373_11622</name>
</gene>
<name>A0ABY1PLX6_9RHOB</name>
<dbReference type="Proteomes" id="UP001157961">
    <property type="component" value="Unassembled WGS sequence"/>
</dbReference>
<evidence type="ECO:0000313" key="2">
    <source>
        <dbReference type="Proteomes" id="UP001157961"/>
    </source>
</evidence>
<protein>
    <submittedName>
        <fullName evidence="1">Uncharacterized protein</fullName>
    </submittedName>
</protein>
<sequence>MQYQSIKTPSWTNAEIEVDVTDIWVEECDPENENGEEVIAYLSTNTSGFITVDGISIDDGVTKIYRSREWTEKMIGFDAINRIEESEQEAA</sequence>
<accession>A0ABY1PLX6</accession>
<comment type="caution">
    <text evidence="1">The sequence shown here is derived from an EMBL/GenBank/DDBJ whole genome shotgun (WGS) entry which is preliminary data.</text>
</comment>
<dbReference type="RefSeq" id="WP_283428056.1">
    <property type="nucleotide sequence ID" value="NZ_FXTY01000016.1"/>
</dbReference>
<organism evidence="1 2">
    <name type="scientific">Shimia sagamensis</name>
    <dbReference type="NCBI Taxonomy" id="1566352"/>
    <lineage>
        <taxon>Bacteria</taxon>
        <taxon>Pseudomonadati</taxon>
        <taxon>Pseudomonadota</taxon>
        <taxon>Alphaproteobacteria</taxon>
        <taxon>Rhodobacterales</taxon>
        <taxon>Roseobacteraceae</taxon>
    </lineage>
</organism>
<proteinExistence type="predicted"/>
<reference evidence="1 2" key="1">
    <citation type="submission" date="2017-05" db="EMBL/GenBank/DDBJ databases">
        <authorList>
            <person name="Varghese N."/>
            <person name="Submissions S."/>
        </authorList>
    </citation>
    <scope>NUCLEOTIDE SEQUENCE [LARGE SCALE GENOMIC DNA]</scope>
    <source>
        <strain evidence="1 2">DSM 29734</strain>
    </source>
</reference>
<keyword evidence="2" id="KW-1185">Reference proteome</keyword>